<keyword evidence="1" id="KW-0732">Signal</keyword>
<evidence type="ECO:0000313" key="3">
    <source>
        <dbReference type="Proteomes" id="UP000759529"/>
    </source>
</evidence>
<evidence type="ECO:0000313" key="2">
    <source>
        <dbReference type="EMBL" id="MBM6499112.1"/>
    </source>
</evidence>
<dbReference type="Proteomes" id="UP000759529">
    <property type="component" value="Unassembled WGS sequence"/>
</dbReference>
<dbReference type="PROSITE" id="PS51257">
    <property type="entry name" value="PROKAR_LIPOPROTEIN"/>
    <property type="match status" value="1"/>
</dbReference>
<dbReference type="EMBL" id="JACSOD020000468">
    <property type="protein sequence ID" value="MBM6499112.1"/>
    <property type="molecule type" value="Genomic_DNA"/>
</dbReference>
<reference evidence="2 3" key="1">
    <citation type="submission" date="2021-02" db="EMBL/GenBank/DDBJ databases">
        <authorList>
            <person name="Jung H.S."/>
            <person name="Chun B.H."/>
            <person name="Jeon C.O."/>
        </authorList>
    </citation>
    <scope>NUCLEOTIDE SEQUENCE [LARGE SCALE GENOMIC DNA]</scope>
    <source>
        <strain evidence="2 3">LMG 25203</strain>
    </source>
</reference>
<name>A0ABS2CVX0_9FLAO</name>
<protein>
    <recommendedName>
        <fullName evidence="4">Peptidyl-prolyl cis-trans isomerase</fullName>
    </recommendedName>
</protein>
<proteinExistence type="predicted"/>
<feature type="signal peptide" evidence="1">
    <location>
        <begin position="1"/>
        <end position="20"/>
    </location>
</feature>
<organism evidence="2 3">
    <name type="scientific">Flavobacterium macrobrachii</name>
    <dbReference type="NCBI Taxonomy" id="591204"/>
    <lineage>
        <taxon>Bacteria</taxon>
        <taxon>Pseudomonadati</taxon>
        <taxon>Bacteroidota</taxon>
        <taxon>Flavobacteriia</taxon>
        <taxon>Flavobacteriales</taxon>
        <taxon>Flavobacteriaceae</taxon>
        <taxon>Flavobacterium</taxon>
    </lineage>
</organism>
<accession>A0ABS2CVX0</accession>
<comment type="caution">
    <text evidence="2">The sequence shown here is derived from an EMBL/GenBank/DDBJ whole genome shotgun (WGS) entry which is preliminary data.</text>
</comment>
<keyword evidence="3" id="KW-1185">Reference proteome</keyword>
<dbReference type="InterPro" id="IPR027304">
    <property type="entry name" value="Trigger_fact/SurA_dom_sf"/>
</dbReference>
<evidence type="ECO:0000256" key="1">
    <source>
        <dbReference type="SAM" id="SignalP"/>
    </source>
</evidence>
<gene>
    <name evidence="2" type="ORF">H9X54_007330</name>
</gene>
<dbReference type="RefSeq" id="WP_187657853.1">
    <property type="nucleotide sequence ID" value="NZ_JACSOD020000468.1"/>
</dbReference>
<feature type="chain" id="PRO_5045952444" description="Peptidyl-prolyl cis-trans isomerase" evidence="1">
    <location>
        <begin position="21"/>
        <end position="282"/>
    </location>
</feature>
<evidence type="ECO:0008006" key="4">
    <source>
        <dbReference type="Google" id="ProtNLM"/>
    </source>
</evidence>
<dbReference type="SUPFAM" id="SSF109998">
    <property type="entry name" value="Triger factor/SurA peptide-binding domain-like"/>
    <property type="match status" value="1"/>
</dbReference>
<sequence length="282" mass="33210">MIRFLLAILLLSLSSCQLFNQEQKPESVARVGKSYLYKSDFLNLVPAGTSKQDSILMVQNYIDRWATQKLLIEAAERNLSESKQKEYNALIKQYKIDLYTKAYLEEMVKQTVDTIVSEEELKKYYKENKANFKANGTLVRMRYITIDKDNPKLATIRDKFFNFNKKDKKFWDTYSLQFKKFAFNDSVWVGMEQVYSKLPVVNPENRDEIIRAGKKLQILDNQDLYLIKVTDVIDEKQASPFGYIKPTLKEVIVNQRKLELIKKIEKEITDDAIKNKDYEIYK</sequence>